<sequence length="217" mass="23776">MIYIILSISFITAVKEQEPAKDVSKSLSASLVTDNVEQFNDSWCPCQGLPSGQEGCGLSSEEILKAEDCSTVPCSAESGCRAVPALFSWHIIETLSQNTSQSQPPHLLIKQKKISFQSLKAKSDLHGVAGGKRKRKRKKGSGNVESVVAIATDALSTTTTLDLFLCSRSNSRRLLESREQQQIKRTRKRRHGSVEAPPRIDEKDKAVGAMDTDDDTE</sequence>
<comment type="caution">
    <text evidence="3">The sequence shown here is derived from an EMBL/GenBank/DDBJ whole genome shotgun (WGS) entry which is preliminary data.</text>
</comment>
<feature type="region of interest" description="Disordered" evidence="1">
    <location>
        <begin position="176"/>
        <end position="217"/>
    </location>
</feature>
<dbReference type="EMBL" id="JADGMS010000013">
    <property type="protein sequence ID" value="KAF9670192.1"/>
    <property type="molecule type" value="Genomic_DNA"/>
</dbReference>
<evidence type="ECO:0000313" key="3">
    <source>
        <dbReference type="EMBL" id="KAF9670192.1"/>
    </source>
</evidence>
<evidence type="ECO:0000256" key="1">
    <source>
        <dbReference type="SAM" id="MobiDB-lite"/>
    </source>
</evidence>
<keyword evidence="4" id="KW-1185">Reference proteome</keyword>
<evidence type="ECO:0000256" key="2">
    <source>
        <dbReference type="SAM" id="SignalP"/>
    </source>
</evidence>
<accession>A0A835MKR9</accession>
<dbReference type="Proteomes" id="UP000657918">
    <property type="component" value="Unassembled WGS sequence"/>
</dbReference>
<proteinExistence type="predicted"/>
<gene>
    <name evidence="3" type="ORF">SADUNF_Sadunf13G0042900</name>
</gene>
<evidence type="ECO:0000313" key="4">
    <source>
        <dbReference type="Proteomes" id="UP000657918"/>
    </source>
</evidence>
<protein>
    <submittedName>
        <fullName evidence="3">Uncharacterized protein</fullName>
    </submittedName>
</protein>
<keyword evidence="2" id="KW-0732">Signal</keyword>
<feature type="chain" id="PRO_5032545770" evidence="2">
    <location>
        <begin position="17"/>
        <end position="217"/>
    </location>
</feature>
<organism evidence="3 4">
    <name type="scientific">Salix dunnii</name>
    <dbReference type="NCBI Taxonomy" id="1413687"/>
    <lineage>
        <taxon>Eukaryota</taxon>
        <taxon>Viridiplantae</taxon>
        <taxon>Streptophyta</taxon>
        <taxon>Embryophyta</taxon>
        <taxon>Tracheophyta</taxon>
        <taxon>Spermatophyta</taxon>
        <taxon>Magnoliopsida</taxon>
        <taxon>eudicotyledons</taxon>
        <taxon>Gunneridae</taxon>
        <taxon>Pentapetalae</taxon>
        <taxon>rosids</taxon>
        <taxon>fabids</taxon>
        <taxon>Malpighiales</taxon>
        <taxon>Salicaceae</taxon>
        <taxon>Saliceae</taxon>
        <taxon>Salix</taxon>
    </lineage>
</organism>
<feature type="signal peptide" evidence="2">
    <location>
        <begin position="1"/>
        <end position="16"/>
    </location>
</feature>
<dbReference type="AlphaFoldDB" id="A0A835MKR9"/>
<name>A0A835MKR9_9ROSI</name>
<reference evidence="3 4" key="1">
    <citation type="submission" date="2020-10" db="EMBL/GenBank/DDBJ databases">
        <title>Plant Genome Project.</title>
        <authorList>
            <person name="Zhang R.-G."/>
        </authorList>
    </citation>
    <scope>NUCLEOTIDE SEQUENCE [LARGE SCALE GENOMIC DNA]</scope>
    <source>
        <strain evidence="3">FAFU-HL-1</strain>
        <tissue evidence="3">Leaf</tissue>
    </source>
</reference>